<reference evidence="2 3" key="1">
    <citation type="submission" date="2020-04" db="EMBL/GenBank/DDBJ databases">
        <authorList>
            <person name="De Canck E."/>
        </authorList>
    </citation>
    <scope>NUCLEOTIDE SEQUENCE [LARGE SCALE GENOMIC DNA]</scope>
    <source>
        <strain evidence="2 3">LMG 27177</strain>
    </source>
</reference>
<feature type="domain" description="Beta-lactamase-related" evidence="1">
    <location>
        <begin position="3"/>
        <end position="77"/>
    </location>
</feature>
<dbReference type="EC" id="3.5.2.6" evidence="2"/>
<proteinExistence type="predicted"/>
<evidence type="ECO:0000259" key="1">
    <source>
        <dbReference type="Pfam" id="PF00144"/>
    </source>
</evidence>
<evidence type="ECO:0000313" key="2">
    <source>
        <dbReference type="EMBL" id="CAB3795379.1"/>
    </source>
</evidence>
<protein>
    <submittedName>
        <fullName evidence="2">Beta-lactamase</fullName>
        <ecNumber evidence="2">3.5.2.6</ecNumber>
    </submittedName>
</protein>
<dbReference type="InterPro" id="IPR001466">
    <property type="entry name" value="Beta-lactam-related"/>
</dbReference>
<evidence type="ECO:0000313" key="3">
    <source>
        <dbReference type="Proteomes" id="UP000494252"/>
    </source>
</evidence>
<sequence>MADSAVRPVIEKYRIPGMAVGISVARQSYVFSYGIAAPRTRQPVTRDTSFELGPVSKTFTATLASWAKVRGNISLLDATAK</sequence>
<dbReference type="Pfam" id="PF00144">
    <property type="entry name" value="Beta-lactamase"/>
    <property type="match status" value="1"/>
</dbReference>
<dbReference type="GO" id="GO:0008800">
    <property type="term" value="F:beta-lactamase activity"/>
    <property type="evidence" value="ECO:0007669"/>
    <property type="project" value="UniProtKB-EC"/>
</dbReference>
<gene>
    <name evidence="2" type="primary">ampC_1</name>
    <name evidence="2" type="ORF">LMG27177_03834</name>
</gene>
<name>A0A6J5GDE4_9BURK</name>
<dbReference type="EMBL" id="CADIKI010000011">
    <property type="protein sequence ID" value="CAB3795379.1"/>
    <property type="molecule type" value="Genomic_DNA"/>
</dbReference>
<organism evidence="2 3">
    <name type="scientific">Paraburkholderia fynbosensis</name>
    <dbReference type="NCBI Taxonomy" id="1200993"/>
    <lineage>
        <taxon>Bacteria</taxon>
        <taxon>Pseudomonadati</taxon>
        <taxon>Pseudomonadota</taxon>
        <taxon>Betaproteobacteria</taxon>
        <taxon>Burkholderiales</taxon>
        <taxon>Burkholderiaceae</taxon>
        <taxon>Paraburkholderia</taxon>
    </lineage>
</organism>
<accession>A0A6J5GDE4</accession>
<dbReference type="Proteomes" id="UP000494252">
    <property type="component" value="Unassembled WGS sequence"/>
</dbReference>
<dbReference type="SUPFAM" id="SSF56601">
    <property type="entry name" value="beta-lactamase/transpeptidase-like"/>
    <property type="match status" value="1"/>
</dbReference>
<dbReference type="InterPro" id="IPR012338">
    <property type="entry name" value="Beta-lactam/transpept-like"/>
</dbReference>
<keyword evidence="3" id="KW-1185">Reference proteome</keyword>
<dbReference type="Gene3D" id="3.40.710.10">
    <property type="entry name" value="DD-peptidase/beta-lactamase superfamily"/>
    <property type="match status" value="1"/>
</dbReference>
<keyword evidence="2" id="KW-0378">Hydrolase</keyword>
<dbReference type="AlphaFoldDB" id="A0A6J5GDE4"/>